<dbReference type="Pfam" id="PF03717">
    <property type="entry name" value="PBP_dimer"/>
    <property type="match status" value="1"/>
</dbReference>
<comment type="subcellular location">
    <subcellularLocation>
        <location evidence="1">Membrane</location>
    </subcellularLocation>
</comment>
<gene>
    <name evidence="8" type="primary">ftsI</name>
    <name evidence="8" type="ORF">JSE7799_00485</name>
</gene>
<dbReference type="EMBL" id="CYPR01000023">
    <property type="protein sequence ID" value="CUH19581.1"/>
    <property type="molecule type" value="Genomic_DNA"/>
</dbReference>
<evidence type="ECO:0000256" key="3">
    <source>
        <dbReference type="ARBA" id="ARBA00023136"/>
    </source>
</evidence>
<evidence type="ECO:0000256" key="5">
    <source>
        <dbReference type="SAM" id="Phobius"/>
    </source>
</evidence>
<dbReference type="Gene3D" id="3.90.1310.10">
    <property type="entry name" value="Penicillin-binding protein 2a (Domain 2)"/>
    <property type="match status" value="1"/>
</dbReference>
<evidence type="ECO:0000259" key="7">
    <source>
        <dbReference type="Pfam" id="PF03717"/>
    </source>
</evidence>
<keyword evidence="2" id="KW-0121">Carboxypeptidase</keyword>
<evidence type="ECO:0000256" key="4">
    <source>
        <dbReference type="SAM" id="MobiDB-lite"/>
    </source>
</evidence>
<evidence type="ECO:0000313" key="8">
    <source>
        <dbReference type="EMBL" id="CUH19581.1"/>
    </source>
</evidence>
<dbReference type="GO" id="GO:0008658">
    <property type="term" value="F:penicillin binding"/>
    <property type="evidence" value="ECO:0007669"/>
    <property type="project" value="InterPro"/>
</dbReference>
<feature type="transmembrane region" description="Helical" evidence="5">
    <location>
        <begin position="54"/>
        <end position="75"/>
    </location>
</feature>
<dbReference type="OrthoDB" id="9789078at2"/>
<dbReference type="InterPro" id="IPR005311">
    <property type="entry name" value="PBP_dimer"/>
</dbReference>
<dbReference type="SUPFAM" id="SSF56601">
    <property type="entry name" value="beta-lactamase/transpeptidase-like"/>
    <property type="match status" value="1"/>
</dbReference>
<dbReference type="InterPro" id="IPR036138">
    <property type="entry name" value="PBP_dimer_sf"/>
</dbReference>
<protein>
    <submittedName>
        <fullName evidence="8">Peptidoglycan synthase FtsI</fullName>
        <ecNumber evidence="8">2.4.1.129</ecNumber>
    </submittedName>
</protein>
<keyword evidence="3 5" id="KW-0472">Membrane</keyword>
<dbReference type="PANTHER" id="PTHR30627:SF1">
    <property type="entry name" value="PEPTIDOGLYCAN D,D-TRANSPEPTIDASE FTSI"/>
    <property type="match status" value="1"/>
</dbReference>
<feature type="region of interest" description="Disordered" evidence="4">
    <location>
        <begin position="21"/>
        <end position="44"/>
    </location>
</feature>
<keyword evidence="8" id="KW-0328">Glycosyltransferase</keyword>
<evidence type="ECO:0000313" key="9">
    <source>
        <dbReference type="Proteomes" id="UP000049455"/>
    </source>
</evidence>
<dbReference type="InterPro" id="IPR050515">
    <property type="entry name" value="Beta-lactam/transpept"/>
</dbReference>
<keyword evidence="2" id="KW-0645">Protease</keyword>
<proteinExistence type="predicted"/>
<sequence length="601" mass="64632">MNLLRLFRRRRATYATDPFVRVQGPAAPRPEPATSARREPPERVRARAERRLKFTAACFVAGFAVVGLKMGTIAASDAQEPRTGSRAGAAIVNDRADITDRAGRVLATNVDARALYAQPHLMVDPVAAAHGLAAIFPDMDADTWEKRFTSDRKFFWIKGNISPEQQQAVFDLGEPGLLFGEREMRVYPNGPVMAHVLGGARYGAQDVRAAEIMGVAGVEAVFDDYLSDPTHEGAPLRLSLDLSVQTTVERVLAAGMKLTDAKGAAAIIMDVHTGEIVSIASLPDFDPNERPRPAIEGDPGDNPLFNRAVQGVYELGSTFKIFAAAQSLELGLTNANTMIDTSPLRVNRFPIRDFHDYGKQLSVTDVIVQSSNRGTARMALAIGATRQRAFLESLGFFEPSPVELTEAPGARPITPSRWPDITTATVSYGHGLSASPLHLATAYASLLNGGTRVVPTLLAREVPPAQGSRIVSDRVSAGARQMLRQVVTRGTASLAEVEGYQVAGKTGTADKPSPTGGYYEDKVITTFAGVFPAQDPEYVIVVTLDEPEIFAAGENRRTAGWTAVPVAAEVIRRIAPLMGMRPDFGAEAETLGAYLTQAALR</sequence>
<dbReference type="InterPro" id="IPR001460">
    <property type="entry name" value="PCN-bd_Tpept"/>
</dbReference>
<name>A0A0M7B4P2_9RHOB</name>
<dbReference type="GO" id="GO:0016757">
    <property type="term" value="F:glycosyltransferase activity"/>
    <property type="evidence" value="ECO:0007669"/>
    <property type="project" value="UniProtKB-KW"/>
</dbReference>
<evidence type="ECO:0000256" key="2">
    <source>
        <dbReference type="ARBA" id="ARBA00022645"/>
    </source>
</evidence>
<keyword evidence="5" id="KW-0812">Transmembrane</keyword>
<evidence type="ECO:0000259" key="6">
    <source>
        <dbReference type="Pfam" id="PF00905"/>
    </source>
</evidence>
<dbReference type="EC" id="2.4.1.129" evidence="8"/>
<evidence type="ECO:0000256" key="1">
    <source>
        <dbReference type="ARBA" id="ARBA00004370"/>
    </source>
</evidence>
<keyword evidence="9" id="KW-1185">Reference proteome</keyword>
<dbReference type="Pfam" id="PF00905">
    <property type="entry name" value="Transpeptidase"/>
    <property type="match status" value="1"/>
</dbReference>
<keyword evidence="2" id="KW-0378">Hydrolase</keyword>
<feature type="domain" description="Penicillin-binding protein dimerisation" evidence="7">
    <location>
        <begin position="94"/>
        <end position="226"/>
    </location>
</feature>
<dbReference type="RefSeq" id="WP_055662181.1">
    <property type="nucleotide sequence ID" value="NZ_CYPR01000023.1"/>
</dbReference>
<accession>A0A0M7B4P2</accession>
<keyword evidence="8" id="KW-0808">Transferase</keyword>
<dbReference type="Proteomes" id="UP000049455">
    <property type="component" value="Unassembled WGS sequence"/>
</dbReference>
<dbReference type="GO" id="GO:0005886">
    <property type="term" value="C:plasma membrane"/>
    <property type="evidence" value="ECO:0007669"/>
    <property type="project" value="TreeGrafter"/>
</dbReference>
<keyword evidence="5" id="KW-1133">Transmembrane helix</keyword>
<dbReference type="Gene3D" id="3.30.450.330">
    <property type="match status" value="1"/>
</dbReference>
<organism evidence="8 9">
    <name type="scientific">Jannaschia seosinensis</name>
    <dbReference type="NCBI Taxonomy" id="313367"/>
    <lineage>
        <taxon>Bacteria</taxon>
        <taxon>Pseudomonadati</taxon>
        <taxon>Pseudomonadota</taxon>
        <taxon>Alphaproteobacteria</taxon>
        <taxon>Rhodobacterales</taxon>
        <taxon>Roseobacteraceae</taxon>
        <taxon>Jannaschia</taxon>
    </lineage>
</organism>
<dbReference type="Gene3D" id="3.40.710.10">
    <property type="entry name" value="DD-peptidase/beta-lactamase superfamily"/>
    <property type="match status" value="1"/>
</dbReference>
<feature type="domain" description="Penicillin-binding protein transpeptidase" evidence="6">
    <location>
        <begin position="265"/>
        <end position="556"/>
    </location>
</feature>
<dbReference type="SUPFAM" id="SSF56519">
    <property type="entry name" value="Penicillin binding protein dimerisation domain"/>
    <property type="match status" value="1"/>
</dbReference>
<dbReference type="InterPro" id="IPR012338">
    <property type="entry name" value="Beta-lactam/transpept-like"/>
</dbReference>
<dbReference type="AlphaFoldDB" id="A0A0M7B4P2"/>
<dbReference type="STRING" id="313367.JSE7799_00485"/>
<reference evidence="8 9" key="1">
    <citation type="submission" date="2015-09" db="EMBL/GenBank/DDBJ databases">
        <authorList>
            <person name="Jackson K.R."/>
            <person name="Lunt B.L."/>
            <person name="Fisher J.N.B."/>
            <person name="Gardner A.V."/>
            <person name="Bailey M.E."/>
            <person name="Deus L.M."/>
            <person name="Earl A.S."/>
            <person name="Gibby P.D."/>
            <person name="Hartmann K.A."/>
            <person name="Liu J.E."/>
            <person name="Manci A.M."/>
            <person name="Nielsen D.A."/>
            <person name="Solomon M.B."/>
            <person name="Breakwell D.P."/>
            <person name="Burnett S.H."/>
            <person name="Grose J.H."/>
        </authorList>
    </citation>
    <scope>NUCLEOTIDE SEQUENCE [LARGE SCALE GENOMIC DNA]</scope>
    <source>
        <strain evidence="8 9">CECT 7799</strain>
    </source>
</reference>
<dbReference type="PANTHER" id="PTHR30627">
    <property type="entry name" value="PEPTIDOGLYCAN D,D-TRANSPEPTIDASE"/>
    <property type="match status" value="1"/>
</dbReference>
<dbReference type="GO" id="GO:0004180">
    <property type="term" value="F:carboxypeptidase activity"/>
    <property type="evidence" value="ECO:0007669"/>
    <property type="project" value="UniProtKB-KW"/>
</dbReference>
<dbReference type="GO" id="GO:0071555">
    <property type="term" value="P:cell wall organization"/>
    <property type="evidence" value="ECO:0007669"/>
    <property type="project" value="TreeGrafter"/>
</dbReference>